<evidence type="ECO:0000313" key="2">
    <source>
        <dbReference type="EMBL" id="CAA9564848.1"/>
    </source>
</evidence>
<name>A0A6J4V4X3_9BACT</name>
<feature type="compositionally biased region" description="Gly residues" evidence="1">
    <location>
        <begin position="197"/>
        <end position="206"/>
    </location>
</feature>
<feature type="non-terminal residue" evidence="2">
    <location>
        <position position="1"/>
    </location>
</feature>
<proteinExistence type="predicted"/>
<dbReference type="EMBL" id="CADCWM010000505">
    <property type="protein sequence ID" value="CAA9564848.1"/>
    <property type="molecule type" value="Genomic_DNA"/>
</dbReference>
<feature type="compositionally biased region" description="Low complexity" evidence="1">
    <location>
        <begin position="20"/>
        <end position="74"/>
    </location>
</feature>
<accession>A0A6J4V4X3</accession>
<sequence length="231" mass="23267">GSADPQALPERRERRGVGLRGAVPDPDAGGRAAAGAPAARGVQRPALARPGRGDLAPAAPRPAAVAHRLPADPALARRRRLRGARPGPADAAARARGAGAAADGGGPGRAHAPVEPGERRARRRRRAQEAHGVEGPPRRGHAGAPARPDGHVGQRAGARAGGRTGRAGAGGDRRDRRGRLRGPGLHRRGRGRRRGGAGHPPGGGQAARGHARLRAAAAPLGGGNHPATLPL</sequence>
<reference evidence="2" key="1">
    <citation type="submission" date="2020-02" db="EMBL/GenBank/DDBJ databases">
        <authorList>
            <person name="Meier V. D."/>
        </authorList>
    </citation>
    <scope>NUCLEOTIDE SEQUENCE</scope>
    <source>
        <strain evidence="2">AVDCRST_MAG88</strain>
    </source>
</reference>
<evidence type="ECO:0000256" key="1">
    <source>
        <dbReference type="SAM" id="MobiDB-lite"/>
    </source>
</evidence>
<protein>
    <submittedName>
        <fullName evidence="2">Mobile element protein</fullName>
    </submittedName>
</protein>
<feature type="region of interest" description="Disordered" evidence="1">
    <location>
        <begin position="1"/>
        <end position="231"/>
    </location>
</feature>
<gene>
    <name evidence="2" type="ORF">AVDCRST_MAG88-1799</name>
</gene>
<feature type="compositionally biased region" description="Low complexity" evidence="1">
    <location>
        <begin position="84"/>
        <end position="101"/>
    </location>
</feature>
<dbReference type="AlphaFoldDB" id="A0A6J4V4X3"/>
<feature type="non-terminal residue" evidence="2">
    <location>
        <position position="231"/>
    </location>
</feature>
<organism evidence="2">
    <name type="scientific">uncultured Thermomicrobiales bacterium</name>
    <dbReference type="NCBI Taxonomy" id="1645740"/>
    <lineage>
        <taxon>Bacteria</taxon>
        <taxon>Pseudomonadati</taxon>
        <taxon>Thermomicrobiota</taxon>
        <taxon>Thermomicrobia</taxon>
        <taxon>Thermomicrobiales</taxon>
        <taxon>environmental samples</taxon>
    </lineage>
</organism>
<feature type="compositionally biased region" description="Gly residues" evidence="1">
    <location>
        <begin position="159"/>
        <end position="170"/>
    </location>
</feature>
<feature type="compositionally biased region" description="Basic residues" evidence="1">
    <location>
        <begin position="176"/>
        <end position="196"/>
    </location>
</feature>